<evidence type="ECO:0000256" key="3">
    <source>
        <dbReference type="ARBA" id="ARBA00023295"/>
    </source>
</evidence>
<dbReference type="Gene3D" id="3.20.20.80">
    <property type="entry name" value="Glycosidases"/>
    <property type="match status" value="1"/>
</dbReference>
<dbReference type="SUPFAM" id="SSF49303">
    <property type="entry name" value="beta-Galactosidase/glucuronidase domain"/>
    <property type="match status" value="1"/>
</dbReference>
<evidence type="ECO:0000313" key="6">
    <source>
        <dbReference type="EMBL" id="GJJ14878.1"/>
    </source>
</evidence>
<dbReference type="InterPro" id="IPR041447">
    <property type="entry name" value="Mannosidase_ig"/>
</dbReference>
<dbReference type="InterPro" id="IPR036156">
    <property type="entry name" value="Beta-gal/glucu_dom_sf"/>
</dbReference>
<organism evidence="6 7">
    <name type="scientific">Clathrus columnatus</name>
    <dbReference type="NCBI Taxonomy" id="1419009"/>
    <lineage>
        <taxon>Eukaryota</taxon>
        <taxon>Fungi</taxon>
        <taxon>Dikarya</taxon>
        <taxon>Basidiomycota</taxon>
        <taxon>Agaricomycotina</taxon>
        <taxon>Agaricomycetes</taxon>
        <taxon>Phallomycetidae</taxon>
        <taxon>Phallales</taxon>
        <taxon>Clathraceae</taxon>
        <taxon>Clathrus</taxon>
    </lineage>
</organism>
<dbReference type="PANTHER" id="PTHR43730:SF1">
    <property type="entry name" value="BETA-MANNOSIDASE"/>
    <property type="match status" value="1"/>
</dbReference>
<feature type="domain" description="Mannosidase Ig/CBM-like" evidence="4">
    <location>
        <begin position="636"/>
        <end position="734"/>
    </location>
</feature>
<keyword evidence="3" id="KW-0326">Glycosidase</keyword>
<evidence type="ECO:0000259" key="4">
    <source>
        <dbReference type="Pfam" id="PF17786"/>
    </source>
</evidence>
<keyword evidence="7" id="KW-1185">Reference proteome</keyword>
<dbReference type="InterPro" id="IPR017853">
    <property type="entry name" value="GH"/>
</dbReference>
<dbReference type="PANTHER" id="PTHR43730">
    <property type="entry name" value="BETA-MANNOSIDASE"/>
    <property type="match status" value="1"/>
</dbReference>
<sequence>MSTHTINLNSGWYWKERNTSILDVIDELKSDRQHEWNPVVGSLPTEVHVQLLKTRKIPDPYVGFNEHKVQWIGEREWLFTTEFVYSPVNRSPHAQLVFQGLDTICEVNLDVETLLPQNTLLLHFFSAKLCAKDIERKLGRVRAGSCNLGDPSRVYVRKAQYDWRWDWGPELMTVGPWRPILLKQFTTMLSSVQTKAFVEADNTTKLYLDVDLAGNLSKGLSLQVKLLDQNGHCIKEDTQQLFSSANAMLYFGHFHLDLLTSGGRLDMADNLLDSVSKRIGFRRVQLIQKALEGSDRYGKGTTFFFKVRLWGGGVYEPDIFYDVCDELGILVWQDFQFSCGVYPAHKEFVDSVRIEAEENVKRLRHHPSIVLLCGNNEDYQQVLQWGGIDELPARVIYEEVLPEVVSRFTAPPIPYWRGSPYGGIGWDTTDPTIGDVHQWNIWAGSHQLYQDYDIMGGRFVSEFGIPSFPDWKTIKYWMADADENQWYSQSKLMVQHDKAGSHERRFAILMNENFRITSDFEKYVYLTWLMQSEGVGHAYRSWRREWRGEGKEFASVHIALCHSTKRYTIVRGCPRMATERLLAGDLMLRPKPVYYTISRELQPLAVGILRIVEKNRETDRPRQFYEFGAFQSVKATVQVWAMNSKPFAVKVLLNLGFYDLYTSKQYIKDYPINLEPNQTTECLSIPVLDPETGEPMDKPNSSARSYSVIVWAKLIDSTTGEVLARFSDWPQPYKFLDFPNPGLRVTRTGTDILWVEVENPVKGLWFSVEGTDKIIWSDNNLDLVPGDRIKIRAEGLKDTEKLNVAYLGKENPSTLEDQ</sequence>
<dbReference type="Pfam" id="PF22666">
    <property type="entry name" value="Glyco_hydro_2_N2"/>
    <property type="match status" value="1"/>
</dbReference>
<dbReference type="InterPro" id="IPR050887">
    <property type="entry name" value="Beta-mannosidase_GH2"/>
</dbReference>
<reference evidence="6" key="1">
    <citation type="submission" date="2021-10" db="EMBL/GenBank/DDBJ databases">
        <title>De novo Genome Assembly of Clathrus columnatus (Basidiomycota, Fungi) Using Illumina and Nanopore Sequence Data.</title>
        <authorList>
            <person name="Ogiso-Tanaka E."/>
            <person name="Itagaki H."/>
            <person name="Hosoya T."/>
            <person name="Hosaka K."/>
        </authorList>
    </citation>
    <scope>NUCLEOTIDE SEQUENCE</scope>
    <source>
        <strain evidence="6">MO-923</strain>
    </source>
</reference>
<name>A0AAV5AQC0_9AGAM</name>
<proteinExistence type="predicted"/>
<gene>
    <name evidence="6" type="ORF">Clacol_009147</name>
</gene>
<dbReference type="Proteomes" id="UP001050691">
    <property type="component" value="Unassembled WGS sequence"/>
</dbReference>
<protein>
    <recommendedName>
        <fullName evidence="8">Beta-mannosidase</fullName>
    </recommendedName>
</protein>
<evidence type="ECO:0000259" key="5">
    <source>
        <dbReference type="Pfam" id="PF22666"/>
    </source>
</evidence>
<dbReference type="AlphaFoldDB" id="A0AAV5AQC0"/>
<comment type="caution">
    <text evidence="6">The sequence shown here is derived from an EMBL/GenBank/DDBJ whole genome shotgun (WGS) entry which is preliminary data.</text>
</comment>
<dbReference type="Gene3D" id="2.60.120.260">
    <property type="entry name" value="Galactose-binding domain-like"/>
    <property type="match status" value="2"/>
</dbReference>
<keyword evidence="2" id="KW-0378">Hydrolase</keyword>
<comment type="pathway">
    <text evidence="1">Glycan metabolism; N-glycan degradation.</text>
</comment>
<feature type="domain" description="Beta-mannosidase-like galactose-binding" evidence="5">
    <location>
        <begin position="29"/>
        <end position="114"/>
    </location>
</feature>
<dbReference type="InterPro" id="IPR054593">
    <property type="entry name" value="Beta-mannosidase-like_N2"/>
</dbReference>
<dbReference type="Pfam" id="PF17786">
    <property type="entry name" value="Mannosidase_ig"/>
    <property type="match status" value="1"/>
</dbReference>
<dbReference type="InterPro" id="IPR008979">
    <property type="entry name" value="Galactose-bd-like_sf"/>
</dbReference>
<dbReference type="SUPFAM" id="SSF51445">
    <property type="entry name" value="(Trans)glycosidases"/>
    <property type="match status" value="1"/>
</dbReference>
<dbReference type="GO" id="GO:0006516">
    <property type="term" value="P:glycoprotein catabolic process"/>
    <property type="evidence" value="ECO:0007669"/>
    <property type="project" value="TreeGrafter"/>
</dbReference>
<evidence type="ECO:0000313" key="7">
    <source>
        <dbReference type="Proteomes" id="UP001050691"/>
    </source>
</evidence>
<dbReference type="EMBL" id="BPWL01000010">
    <property type="protein sequence ID" value="GJJ14878.1"/>
    <property type="molecule type" value="Genomic_DNA"/>
</dbReference>
<dbReference type="SUPFAM" id="SSF49785">
    <property type="entry name" value="Galactose-binding domain-like"/>
    <property type="match status" value="1"/>
</dbReference>
<dbReference type="GO" id="GO:0004567">
    <property type="term" value="F:beta-mannosidase activity"/>
    <property type="evidence" value="ECO:0007669"/>
    <property type="project" value="TreeGrafter"/>
</dbReference>
<accession>A0AAV5AQC0</accession>
<evidence type="ECO:0000256" key="1">
    <source>
        <dbReference type="ARBA" id="ARBA00004740"/>
    </source>
</evidence>
<evidence type="ECO:0008006" key="8">
    <source>
        <dbReference type="Google" id="ProtNLM"/>
    </source>
</evidence>
<evidence type="ECO:0000256" key="2">
    <source>
        <dbReference type="ARBA" id="ARBA00022801"/>
    </source>
</evidence>